<evidence type="ECO:0000313" key="1">
    <source>
        <dbReference type="EMBL" id="QNH77494.1"/>
    </source>
</evidence>
<dbReference type="AlphaFoldDB" id="A0A7G8YP96"/>
<dbReference type="Proteomes" id="UP000515277">
    <property type="component" value="Chromosome"/>
</dbReference>
<accession>A0A7G8YP96</accession>
<sequence>MGRERKLKGFPQPYSDETFTSWLLRSAKSKRCALTVDLVEYYVESSIRNGTDYDFGFGVGFKRFCLNAGLDYVYCKRFFSGQAEGMMLSTLSRNSFCRQCLDDDVKFRSDPYWRGSWCRLDIAYCSLHRTLLTSTREDYGLYRPWESFAYFSDFDYGRRSSKSIYEFASLNLLGLRVQGWLYKNRVAINCTPGLNRLIGFLLSSFLSLRTEERYCGLARVAFGSALQVPINHKNYHYSLCMYYGAKTSTSTHRRAALIMLGVVLGLYSECELKRLKDASIFSTFNFPITALRAGREIMELLSDSEKEWYASQLLSVAPVAGLDINSRLEEFFSCVKAFGALSK</sequence>
<organism evidence="1 2">
    <name type="scientific">Pseudomonas protegens</name>
    <dbReference type="NCBI Taxonomy" id="380021"/>
    <lineage>
        <taxon>Bacteria</taxon>
        <taxon>Pseudomonadati</taxon>
        <taxon>Pseudomonadota</taxon>
        <taxon>Gammaproteobacteria</taxon>
        <taxon>Pseudomonadales</taxon>
        <taxon>Pseudomonadaceae</taxon>
        <taxon>Pseudomonas</taxon>
    </lineage>
</organism>
<reference evidence="2" key="1">
    <citation type="journal article" date="2020" name="Microbiol. Resour. Announc.">
        <title>Complete genome sequences of four natural Pseudomonas isolates that catabolize a wide range of aromatic compounds relevant to lignin valorization.</title>
        <authorList>
            <person name="Hatmaker E.A."/>
            <person name="Presley G."/>
            <person name="Cannon O."/>
            <person name="Guss A.M."/>
            <person name="Elkins J.G."/>
        </authorList>
    </citation>
    <scope>NUCLEOTIDE SEQUENCE [LARGE SCALE GENOMIC DNA]</scope>
    <source>
        <strain evidence="2">H1F5C</strain>
    </source>
</reference>
<evidence type="ECO:0008006" key="3">
    <source>
        <dbReference type="Google" id="ProtNLM"/>
    </source>
</evidence>
<dbReference type="RefSeq" id="WP_179601676.1">
    <property type="nucleotide sequence ID" value="NZ_CP060201.1"/>
</dbReference>
<name>A0A7G8YP96_9PSED</name>
<gene>
    <name evidence="1" type="ORF">GGI48_30370</name>
</gene>
<dbReference type="EMBL" id="CP060201">
    <property type="protein sequence ID" value="QNH77494.1"/>
    <property type="molecule type" value="Genomic_DNA"/>
</dbReference>
<evidence type="ECO:0000313" key="2">
    <source>
        <dbReference type="Proteomes" id="UP000515277"/>
    </source>
</evidence>
<proteinExistence type="predicted"/>
<protein>
    <recommendedName>
        <fullName evidence="3">TniQ family protein</fullName>
    </recommendedName>
</protein>